<evidence type="ECO:0000313" key="5">
    <source>
        <dbReference type="Proteomes" id="UP000681720"/>
    </source>
</evidence>
<reference evidence="4" key="1">
    <citation type="submission" date="2021-02" db="EMBL/GenBank/DDBJ databases">
        <authorList>
            <person name="Nowell W R."/>
        </authorList>
    </citation>
    <scope>NUCLEOTIDE SEQUENCE</scope>
</reference>
<name>A0A8S2KZM2_9BILA</name>
<protein>
    <recommendedName>
        <fullName evidence="3">SWIM-type domain-containing protein</fullName>
    </recommendedName>
</protein>
<dbReference type="GO" id="GO:0008270">
    <property type="term" value="F:zinc ion binding"/>
    <property type="evidence" value="ECO:0007669"/>
    <property type="project" value="UniProtKB-KW"/>
</dbReference>
<keyword evidence="1" id="KW-0862">Zinc</keyword>
<dbReference type="PROSITE" id="PS50966">
    <property type="entry name" value="ZF_SWIM"/>
    <property type="match status" value="1"/>
</dbReference>
<feature type="compositionally biased region" description="Low complexity" evidence="2">
    <location>
        <begin position="392"/>
        <end position="404"/>
    </location>
</feature>
<sequence>NFYIAEKRQHGSCRLENSHVFHHTPASTIAQIDELVSKMPGAAAYKTLVATNGDIEAPRNAAQCQYRRQKYLKNQKITCDEIKNLILLSYELNGFYKLLQLQPETSIVLMHDQMKQQFANLLTKTKEIIPLYYDTTFSLGEICFSKEFRFLTPILPLAILMHDSKRELVHERFVQIINHELPDLHKKSILVTDGENALKNAFQTHYPTMYYYNDQENHTNDDDSVPKTKKEIIADVMDSITNLLRVSTRAESLAEFQNILQSWPIKFRKYMETYILPIIDELGGWSSRPFNLFDEVSGVTTNPIENALVQMFYLVMGFYVNETRRVFCAHGGYHLELKYKDAQTDTSLQASTTNDNSQRVALEKEMASCNLNDNYDEHGEESTVEQGRNDHTSTTNSSPNNANSVQQETLTNIARAAILLEQSLVQFHMDSKVFTVRSLDHHLVHAVHMHDPKRLFRCSCPSTLQTCSHILTVKLFLGMPTDKRDNNINLGHERKRKRIDDKITKPGGKRPRRCDKEPTKKYTSPYFQGTQGNTTNVNQTRQGNVSHSQRDEPINSPAISRGLMNITNLPSSSTSNVVTPSRIQSIRFLTPINIRLPIQQLNQTVINISYQPIMYKVKFAEPVKNIDDLYSMVKDAYIHGHIPTPYPAANKQLQSRLTEFVSKEKLIVLPVREEIQLVVSSFIEIFKAKFILPDSSNDENTNDDNPNDKEDNVNEDMKDDIDDGDDDGQSTSNISEADENKTKMKNKQH</sequence>
<feature type="compositionally biased region" description="Acidic residues" evidence="2">
    <location>
        <begin position="717"/>
        <end position="728"/>
    </location>
</feature>
<feature type="compositionally biased region" description="Basic and acidic residues" evidence="2">
    <location>
        <begin position="706"/>
        <end position="716"/>
    </location>
</feature>
<dbReference type="Proteomes" id="UP000681720">
    <property type="component" value="Unassembled WGS sequence"/>
</dbReference>
<gene>
    <name evidence="4" type="ORF">GIL414_LOCUS5214</name>
</gene>
<feature type="region of interest" description="Disordered" evidence="2">
    <location>
        <begin position="502"/>
        <end position="558"/>
    </location>
</feature>
<comment type="caution">
    <text evidence="4">The sequence shown here is derived from an EMBL/GenBank/DDBJ whole genome shotgun (WGS) entry which is preliminary data.</text>
</comment>
<accession>A0A8S2KZM2</accession>
<feature type="compositionally biased region" description="Low complexity" evidence="2">
    <location>
        <begin position="528"/>
        <end position="545"/>
    </location>
</feature>
<evidence type="ECO:0000256" key="2">
    <source>
        <dbReference type="SAM" id="MobiDB-lite"/>
    </source>
</evidence>
<feature type="compositionally biased region" description="Basic and acidic residues" evidence="2">
    <location>
        <begin position="375"/>
        <end position="391"/>
    </location>
</feature>
<keyword evidence="1" id="KW-0479">Metal-binding</keyword>
<evidence type="ECO:0000256" key="1">
    <source>
        <dbReference type="PROSITE-ProRule" id="PRU00325"/>
    </source>
</evidence>
<feature type="region of interest" description="Disordered" evidence="2">
    <location>
        <begin position="372"/>
        <end position="404"/>
    </location>
</feature>
<feature type="non-terminal residue" evidence="4">
    <location>
        <position position="1"/>
    </location>
</feature>
<feature type="domain" description="SWIM-type" evidence="3">
    <location>
        <begin position="443"/>
        <end position="478"/>
    </location>
</feature>
<dbReference type="InterPro" id="IPR007527">
    <property type="entry name" value="Znf_SWIM"/>
</dbReference>
<keyword evidence="1" id="KW-0863">Zinc-finger</keyword>
<evidence type="ECO:0000313" key="4">
    <source>
        <dbReference type="EMBL" id="CAF3874598.1"/>
    </source>
</evidence>
<dbReference type="EMBL" id="CAJOBJ010001347">
    <property type="protein sequence ID" value="CAF3874598.1"/>
    <property type="molecule type" value="Genomic_DNA"/>
</dbReference>
<evidence type="ECO:0000259" key="3">
    <source>
        <dbReference type="PROSITE" id="PS50966"/>
    </source>
</evidence>
<proteinExistence type="predicted"/>
<organism evidence="4 5">
    <name type="scientific">Rotaria magnacalcarata</name>
    <dbReference type="NCBI Taxonomy" id="392030"/>
    <lineage>
        <taxon>Eukaryota</taxon>
        <taxon>Metazoa</taxon>
        <taxon>Spiralia</taxon>
        <taxon>Gnathifera</taxon>
        <taxon>Rotifera</taxon>
        <taxon>Eurotatoria</taxon>
        <taxon>Bdelloidea</taxon>
        <taxon>Philodinida</taxon>
        <taxon>Philodinidae</taxon>
        <taxon>Rotaria</taxon>
    </lineage>
</organism>
<dbReference type="AlphaFoldDB" id="A0A8S2KZM2"/>
<feature type="region of interest" description="Disordered" evidence="2">
    <location>
        <begin position="694"/>
        <end position="749"/>
    </location>
</feature>